<keyword evidence="1" id="KW-0413">Isomerase</keyword>
<organism evidence="1">
    <name type="scientific">Rhizophora mucronata</name>
    <name type="common">Asiatic mangrove</name>
    <dbReference type="NCBI Taxonomy" id="61149"/>
    <lineage>
        <taxon>Eukaryota</taxon>
        <taxon>Viridiplantae</taxon>
        <taxon>Streptophyta</taxon>
        <taxon>Embryophyta</taxon>
        <taxon>Tracheophyta</taxon>
        <taxon>Spermatophyta</taxon>
        <taxon>Magnoliopsida</taxon>
        <taxon>eudicotyledons</taxon>
        <taxon>Gunneridae</taxon>
        <taxon>Pentapetalae</taxon>
        <taxon>rosids</taxon>
        <taxon>fabids</taxon>
        <taxon>Malpighiales</taxon>
        <taxon>Rhizophoraceae</taxon>
        <taxon>Rhizophora</taxon>
    </lineage>
</organism>
<dbReference type="EMBL" id="GGEC01029483">
    <property type="protein sequence ID" value="MBX09967.1"/>
    <property type="molecule type" value="Transcribed_RNA"/>
</dbReference>
<dbReference type="GO" id="GO:0016853">
    <property type="term" value="F:isomerase activity"/>
    <property type="evidence" value="ECO:0007669"/>
    <property type="project" value="UniProtKB-KW"/>
</dbReference>
<proteinExistence type="predicted"/>
<evidence type="ECO:0000313" key="1">
    <source>
        <dbReference type="EMBL" id="MBX09967.1"/>
    </source>
</evidence>
<protein>
    <submittedName>
        <fullName evidence="1">Enoyl-CoA hydratase/isomerase family protein</fullName>
    </submittedName>
</protein>
<dbReference type="AlphaFoldDB" id="A0A2P2KW82"/>
<sequence length="122" mass="13369">MFIVNLNSFLRHSLSVCFLPSRIDLSVIFNPVGDDLFSPFSIAPIHPCPSLLASASNDLMMSTTLSFEKHSSITACLFKTLSSSSWTFTENSSIADLTDFSSPVFKLIRRFSSSGSFSEGTK</sequence>
<reference evidence="1" key="1">
    <citation type="submission" date="2018-02" db="EMBL/GenBank/DDBJ databases">
        <title>Rhizophora mucronata_Transcriptome.</title>
        <authorList>
            <person name="Meera S.P."/>
            <person name="Sreeshan A."/>
            <person name="Augustine A."/>
        </authorList>
    </citation>
    <scope>NUCLEOTIDE SEQUENCE</scope>
    <source>
        <tissue evidence="1">Leaf</tissue>
    </source>
</reference>
<accession>A0A2P2KW82</accession>
<name>A0A2P2KW82_RHIMU</name>